<dbReference type="AlphaFoldDB" id="A0AAP2DQ28"/>
<feature type="compositionally biased region" description="Basic residues" evidence="1">
    <location>
        <begin position="1"/>
        <end position="10"/>
    </location>
</feature>
<dbReference type="Proteomes" id="UP001319200">
    <property type="component" value="Unassembled WGS sequence"/>
</dbReference>
<keyword evidence="2" id="KW-0472">Membrane</keyword>
<dbReference type="EMBL" id="JAHESF010000026">
    <property type="protein sequence ID" value="MBT1699484.1"/>
    <property type="molecule type" value="Genomic_DNA"/>
</dbReference>
<organism evidence="3 4">
    <name type="scientific">Chryseosolibacter histidini</name>
    <dbReference type="NCBI Taxonomy" id="2782349"/>
    <lineage>
        <taxon>Bacteria</taxon>
        <taxon>Pseudomonadati</taxon>
        <taxon>Bacteroidota</taxon>
        <taxon>Cytophagia</taxon>
        <taxon>Cytophagales</taxon>
        <taxon>Chryseotaleaceae</taxon>
        <taxon>Chryseosolibacter</taxon>
    </lineage>
</organism>
<dbReference type="InterPro" id="IPR036366">
    <property type="entry name" value="PGBDSf"/>
</dbReference>
<evidence type="ECO:0000256" key="2">
    <source>
        <dbReference type="SAM" id="Phobius"/>
    </source>
</evidence>
<feature type="region of interest" description="Disordered" evidence="1">
    <location>
        <begin position="1"/>
        <end position="20"/>
    </location>
</feature>
<feature type="transmembrane region" description="Helical" evidence="2">
    <location>
        <begin position="28"/>
        <end position="47"/>
    </location>
</feature>
<protein>
    <recommendedName>
        <fullName evidence="5">Peptidoglycan-binding protein</fullName>
    </recommendedName>
</protein>
<keyword evidence="2" id="KW-1133">Transmembrane helix</keyword>
<evidence type="ECO:0008006" key="5">
    <source>
        <dbReference type="Google" id="ProtNLM"/>
    </source>
</evidence>
<evidence type="ECO:0000313" key="3">
    <source>
        <dbReference type="EMBL" id="MBT1699484.1"/>
    </source>
</evidence>
<name>A0AAP2DQ28_9BACT</name>
<gene>
    <name evidence="3" type="ORF">KK083_21480</name>
</gene>
<sequence>MTGRSKKGNRKTNVGKSKKAKKTVKPSTVFLLAFGTMAAAGGAYLLYDRIRNRRQLALNPANDSRDAIIINNNIPPSATSNSARAIIPVTNQFPLKRGSRGTLVTMLQQALSNIIGEIAMKANGGVDGQFGPGTANALKMAGYPEVVDEAIFNKITGRSQGSSIKTVFDAQDIANKLYRAAQSANIEAVIVSLQEIRSVTEYSAVNEYYKSIPTFISRTIVTDLLDYAFKTSEPGKLRIRQELLRIGLKVDGSGRWSLQGIGLYRDLITIRDTVVTDSRGYKIPVKRNTIVGDEIQVANGMTWFRSVDNGVLQVPTQDVKYSTKM</sequence>
<comment type="caution">
    <text evidence="3">The sequence shown here is derived from an EMBL/GenBank/DDBJ whole genome shotgun (WGS) entry which is preliminary data.</text>
</comment>
<keyword evidence="2" id="KW-0812">Transmembrane</keyword>
<dbReference type="RefSeq" id="WP_254167470.1">
    <property type="nucleotide sequence ID" value="NZ_JAHESF010000026.1"/>
</dbReference>
<dbReference type="Gene3D" id="1.10.101.10">
    <property type="entry name" value="PGBD-like superfamily/PGBD"/>
    <property type="match status" value="1"/>
</dbReference>
<evidence type="ECO:0000256" key="1">
    <source>
        <dbReference type="SAM" id="MobiDB-lite"/>
    </source>
</evidence>
<reference evidence="3 4" key="1">
    <citation type="submission" date="2021-05" db="EMBL/GenBank/DDBJ databases">
        <title>A Polyphasic approach of four new species of the genus Ohtaekwangia: Ohtaekwangia histidinii sp. nov., Ohtaekwangia cretensis sp. nov., Ohtaekwangia indiensis sp. nov., Ohtaekwangia reichenbachii sp. nov. from diverse environment.</title>
        <authorList>
            <person name="Octaviana S."/>
        </authorList>
    </citation>
    <scope>NUCLEOTIDE SEQUENCE [LARGE SCALE GENOMIC DNA]</scope>
    <source>
        <strain evidence="3 4">PWU4</strain>
    </source>
</reference>
<accession>A0AAP2DQ28</accession>
<keyword evidence="4" id="KW-1185">Reference proteome</keyword>
<evidence type="ECO:0000313" key="4">
    <source>
        <dbReference type="Proteomes" id="UP001319200"/>
    </source>
</evidence>
<proteinExistence type="predicted"/>